<proteinExistence type="predicted"/>
<protein>
    <submittedName>
        <fullName evidence="1">Uncharacterized protein</fullName>
    </submittedName>
</protein>
<sequence length="185" mass="21166">MEVIKIAFFVLGVFFGENSRIGAEKTTVTINPKEQTITIVQENIFALIANEADSMQVSSELKKVVARNWRKEIESYPSKSCTLYVSDKGSLNAKITLKYTSENILRDFALDFNKETKEFSLINIPDWNVETEDGALKGNYWRFSADNSFTFVVTPFKNMPGRFKSVKRSLLPIWEAENSKIKQDE</sequence>
<keyword evidence="2" id="KW-1185">Reference proteome</keyword>
<reference evidence="1 2" key="1">
    <citation type="submission" date="2018-09" db="EMBL/GenBank/DDBJ databases">
        <title>Genomic Encyclopedia of Archaeal and Bacterial Type Strains, Phase II (KMG-II): from individual species to whole genera.</title>
        <authorList>
            <person name="Goeker M."/>
        </authorList>
    </citation>
    <scope>NUCLEOTIDE SEQUENCE [LARGE SCALE GENOMIC DNA]</scope>
    <source>
        <strain evidence="1 2">DSM 16505</strain>
    </source>
</reference>
<dbReference type="EMBL" id="RAQM01000009">
    <property type="protein sequence ID" value="RKF03471.1"/>
    <property type="molecule type" value="Genomic_DNA"/>
</dbReference>
<gene>
    <name evidence="1" type="ORF">C8N26_1859</name>
</gene>
<dbReference type="RefSeq" id="WP_120187018.1">
    <property type="nucleotide sequence ID" value="NZ_RAQM01000009.1"/>
</dbReference>
<organism evidence="1 2">
    <name type="scientific">Tenacibaculum lutimaris</name>
    <dbReference type="NCBI Taxonomy" id="285258"/>
    <lineage>
        <taxon>Bacteria</taxon>
        <taxon>Pseudomonadati</taxon>
        <taxon>Bacteroidota</taxon>
        <taxon>Flavobacteriia</taxon>
        <taxon>Flavobacteriales</taxon>
        <taxon>Flavobacteriaceae</taxon>
        <taxon>Tenacibaculum</taxon>
    </lineage>
</organism>
<comment type="caution">
    <text evidence="1">The sequence shown here is derived from an EMBL/GenBank/DDBJ whole genome shotgun (WGS) entry which is preliminary data.</text>
</comment>
<dbReference type="AlphaFoldDB" id="A0A420E048"/>
<accession>A0A420E048</accession>
<name>A0A420E048_9FLAO</name>
<evidence type="ECO:0000313" key="1">
    <source>
        <dbReference type="EMBL" id="RKF03471.1"/>
    </source>
</evidence>
<dbReference type="Proteomes" id="UP000285780">
    <property type="component" value="Unassembled WGS sequence"/>
</dbReference>
<evidence type="ECO:0000313" key="2">
    <source>
        <dbReference type="Proteomes" id="UP000285780"/>
    </source>
</evidence>